<dbReference type="Proteomes" id="UP000241690">
    <property type="component" value="Unassembled WGS sequence"/>
</dbReference>
<dbReference type="EMBL" id="KZ679681">
    <property type="protein sequence ID" value="PTB53828.1"/>
    <property type="molecule type" value="Genomic_DNA"/>
</dbReference>
<proteinExistence type="predicted"/>
<dbReference type="RefSeq" id="XP_024773505.1">
    <property type="nucleotide sequence ID" value="XM_024915228.1"/>
</dbReference>
<accession>A0A2T4AA81</accession>
<name>A0A2T4AA81_TRIHA</name>
<evidence type="ECO:0000313" key="1">
    <source>
        <dbReference type="EMBL" id="PTB53828.1"/>
    </source>
</evidence>
<dbReference type="AlphaFoldDB" id="A0A2T4AA81"/>
<keyword evidence="2" id="KW-1185">Reference proteome</keyword>
<dbReference type="GeneID" id="36623795"/>
<gene>
    <name evidence="1" type="ORF">M431DRAFT_444739</name>
</gene>
<evidence type="ECO:0000313" key="2">
    <source>
        <dbReference type="Proteomes" id="UP000241690"/>
    </source>
</evidence>
<protein>
    <submittedName>
        <fullName evidence="1">Uncharacterized protein</fullName>
    </submittedName>
</protein>
<sequence length="71" mass="8182">MKGGIDINKFNRQHLLQSLCSCCPWLSSILSTHQHPDYCTNQHQVSPLQWREWHSALHSAYQSLLNVGPCH</sequence>
<reference evidence="1 2" key="1">
    <citation type="submission" date="2016-07" db="EMBL/GenBank/DDBJ databases">
        <title>Multiple horizontal gene transfer events from other fungi enriched the ability of initially mycotrophic Trichoderma (Ascomycota) to feed on dead plant biomass.</title>
        <authorList>
            <consortium name="DOE Joint Genome Institute"/>
            <person name="Aerts A."/>
            <person name="Atanasova L."/>
            <person name="Chenthamara K."/>
            <person name="Zhang J."/>
            <person name="Grujic M."/>
            <person name="Henrissat B."/>
            <person name="Kuo A."/>
            <person name="Salamov A."/>
            <person name="Lipzen A."/>
            <person name="Labutti K."/>
            <person name="Barry K."/>
            <person name="Miao Y."/>
            <person name="Rahimi M.J."/>
            <person name="Shen Q."/>
            <person name="Grigoriev I.V."/>
            <person name="Kubicek C.P."/>
            <person name="Druzhinina I.S."/>
        </authorList>
    </citation>
    <scope>NUCLEOTIDE SEQUENCE [LARGE SCALE GENOMIC DNA]</scope>
    <source>
        <strain evidence="1 2">CBS 226.95</strain>
    </source>
</reference>
<organism evidence="1 2">
    <name type="scientific">Trichoderma harzianum CBS 226.95</name>
    <dbReference type="NCBI Taxonomy" id="983964"/>
    <lineage>
        <taxon>Eukaryota</taxon>
        <taxon>Fungi</taxon>
        <taxon>Dikarya</taxon>
        <taxon>Ascomycota</taxon>
        <taxon>Pezizomycotina</taxon>
        <taxon>Sordariomycetes</taxon>
        <taxon>Hypocreomycetidae</taxon>
        <taxon>Hypocreales</taxon>
        <taxon>Hypocreaceae</taxon>
        <taxon>Trichoderma</taxon>
    </lineage>
</organism>